<dbReference type="Gene3D" id="3.30.710.10">
    <property type="entry name" value="Potassium Channel Kv1.1, Chain A"/>
    <property type="match status" value="1"/>
</dbReference>
<feature type="domain" description="BTB" evidence="1">
    <location>
        <begin position="5"/>
        <end position="74"/>
    </location>
</feature>
<dbReference type="Proteomes" id="UP001285441">
    <property type="component" value="Unassembled WGS sequence"/>
</dbReference>
<evidence type="ECO:0000259" key="1">
    <source>
        <dbReference type="PROSITE" id="PS50097"/>
    </source>
</evidence>
<comment type="caution">
    <text evidence="2">The sequence shown here is derived from an EMBL/GenBank/DDBJ whole genome shotgun (WGS) entry which is preliminary data.</text>
</comment>
<gene>
    <name evidence="2" type="ORF">B0H63DRAFT_388792</name>
</gene>
<dbReference type="PROSITE" id="PS50097">
    <property type="entry name" value="BTB"/>
    <property type="match status" value="1"/>
</dbReference>
<organism evidence="2 3">
    <name type="scientific">Podospora didyma</name>
    <dbReference type="NCBI Taxonomy" id="330526"/>
    <lineage>
        <taxon>Eukaryota</taxon>
        <taxon>Fungi</taxon>
        <taxon>Dikarya</taxon>
        <taxon>Ascomycota</taxon>
        <taxon>Pezizomycotina</taxon>
        <taxon>Sordariomycetes</taxon>
        <taxon>Sordariomycetidae</taxon>
        <taxon>Sordariales</taxon>
        <taxon>Podosporaceae</taxon>
        <taxon>Podospora</taxon>
    </lineage>
</organism>
<dbReference type="AlphaFoldDB" id="A0AAE0P0Z3"/>
<dbReference type="PANTHER" id="PTHR47843">
    <property type="entry name" value="BTB DOMAIN-CONTAINING PROTEIN-RELATED"/>
    <property type="match status" value="1"/>
</dbReference>
<dbReference type="SUPFAM" id="SSF54695">
    <property type="entry name" value="POZ domain"/>
    <property type="match status" value="1"/>
</dbReference>
<dbReference type="InterPro" id="IPR011333">
    <property type="entry name" value="SKP1/BTB/POZ_sf"/>
</dbReference>
<dbReference type="PANTHER" id="PTHR47843:SF2">
    <property type="entry name" value="BTB DOMAIN-CONTAINING PROTEIN"/>
    <property type="match status" value="1"/>
</dbReference>
<dbReference type="EMBL" id="JAULSW010000002">
    <property type="protein sequence ID" value="KAK3391317.1"/>
    <property type="molecule type" value="Genomic_DNA"/>
</dbReference>
<reference evidence="2" key="2">
    <citation type="submission" date="2023-06" db="EMBL/GenBank/DDBJ databases">
        <authorList>
            <consortium name="Lawrence Berkeley National Laboratory"/>
            <person name="Haridas S."/>
            <person name="Hensen N."/>
            <person name="Bonometti L."/>
            <person name="Westerberg I."/>
            <person name="Brannstrom I.O."/>
            <person name="Guillou S."/>
            <person name="Cros-Aarteil S."/>
            <person name="Calhoun S."/>
            <person name="Kuo A."/>
            <person name="Mondo S."/>
            <person name="Pangilinan J."/>
            <person name="Riley R."/>
            <person name="LaButti K."/>
            <person name="Andreopoulos B."/>
            <person name="Lipzen A."/>
            <person name="Chen C."/>
            <person name="Yanf M."/>
            <person name="Daum C."/>
            <person name="Ng V."/>
            <person name="Clum A."/>
            <person name="Steindorff A."/>
            <person name="Ohm R."/>
            <person name="Martin F."/>
            <person name="Silar P."/>
            <person name="Natvig D."/>
            <person name="Lalanne C."/>
            <person name="Gautier V."/>
            <person name="Ament-velasquez S.L."/>
            <person name="Kruys A."/>
            <person name="Hutchinson M.I."/>
            <person name="Powell A.J."/>
            <person name="Barry K."/>
            <person name="Miller A.N."/>
            <person name="Grigoriev I.V."/>
            <person name="Debuchy R."/>
            <person name="Gladieux P."/>
            <person name="Thoren M.H."/>
            <person name="Johannesson H."/>
        </authorList>
    </citation>
    <scope>NUCLEOTIDE SEQUENCE</scope>
    <source>
        <strain evidence="2">CBS 232.78</strain>
    </source>
</reference>
<dbReference type="InterPro" id="IPR000210">
    <property type="entry name" value="BTB/POZ_dom"/>
</dbReference>
<proteinExistence type="predicted"/>
<reference evidence="2" key="1">
    <citation type="journal article" date="2023" name="Mol. Phylogenet. Evol.">
        <title>Genome-scale phylogeny and comparative genomics of the fungal order Sordariales.</title>
        <authorList>
            <person name="Hensen N."/>
            <person name="Bonometti L."/>
            <person name="Westerberg I."/>
            <person name="Brannstrom I.O."/>
            <person name="Guillou S."/>
            <person name="Cros-Aarteil S."/>
            <person name="Calhoun S."/>
            <person name="Haridas S."/>
            <person name="Kuo A."/>
            <person name="Mondo S."/>
            <person name="Pangilinan J."/>
            <person name="Riley R."/>
            <person name="LaButti K."/>
            <person name="Andreopoulos B."/>
            <person name="Lipzen A."/>
            <person name="Chen C."/>
            <person name="Yan M."/>
            <person name="Daum C."/>
            <person name="Ng V."/>
            <person name="Clum A."/>
            <person name="Steindorff A."/>
            <person name="Ohm R.A."/>
            <person name="Martin F."/>
            <person name="Silar P."/>
            <person name="Natvig D.O."/>
            <person name="Lalanne C."/>
            <person name="Gautier V."/>
            <person name="Ament-Velasquez S.L."/>
            <person name="Kruys A."/>
            <person name="Hutchinson M.I."/>
            <person name="Powell A.J."/>
            <person name="Barry K."/>
            <person name="Miller A.N."/>
            <person name="Grigoriev I.V."/>
            <person name="Debuchy R."/>
            <person name="Gladieux P."/>
            <person name="Hiltunen Thoren M."/>
            <person name="Johannesson H."/>
        </authorList>
    </citation>
    <scope>NUCLEOTIDE SEQUENCE</scope>
    <source>
        <strain evidence="2">CBS 232.78</strain>
    </source>
</reference>
<accession>A0AAE0P0Z3</accession>
<name>A0AAE0P0Z3_9PEZI</name>
<sequence length="256" mass="28972">MISSKPYKFTIGPNKREFVMHSALVAAQSRALDRLVNGGFKEAEEFHTELKSVSEETFVLFSQYAYTGDYELLEINPRPRVDIKEEEKAVRYPEPPVEKALPEPEPALDAEVKPKYTYNRTELWKNFTLVCSIAVELQPRRPGAVLHNGNVLLSHAQLYVFADCYGISRLSELSFNRLGQALLEMKVTPELVADVIELLSYCYDEPTPARLRNHLVLYAACKADELWSNIHFRELVTTHGELAAALLGVMIEGQVS</sequence>
<protein>
    <recommendedName>
        <fullName evidence="1">BTB domain-containing protein</fullName>
    </recommendedName>
</protein>
<evidence type="ECO:0000313" key="2">
    <source>
        <dbReference type="EMBL" id="KAK3391317.1"/>
    </source>
</evidence>
<evidence type="ECO:0000313" key="3">
    <source>
        <dbReference type="Proteomes" id="UP001285441"/>
    </source>
</evidence>
<keyword evidence="3" id="KW-1185">Reference proteome</keyword>